<protein>
    <submittedName>
        <fullName evidence="1">Uncharacterized protein</fullName>
    </submittedName>
</protein>
<comment type="caution">
    <text evidence="1">The sequence shown here is derived from an EMBL/GenBank/DDBJ whole genome shotgun (WGS) entry which is preliminary data.</text>
</comment>
<gene>
    <name evidence="2" type="ORF">B1A_03885</name>
    <name evidence="1" type="ORF">B1B_02403</name>
</gene>
<evidence type="ECO:0000313" key="1">
    <source>
        <dbReference type="EMBL" id="EQD74918.1"/>
    </source>
</evidence>
<dbReference type="EMBL" id="AUZX01002837">
    <property type="protein sequence ID" value="EQD75630.1"/>
    <property type="molecule type" value="Genomic_DNA"/>
</dbReference>
<name>T1C200_9ZZZZ</name>
<dbReference type="AlphaFoldDB" id="T1C200"/>
<reference evidence="1" key="1">
    <citation type="submission" date="2013-08" db="EMBL/GenBank/DDBJ databases">
        <authorList>
            <person name="Mendez C."/>
            <person name="Richter M."/>
            <person name="Ferrer M."/>
            <person name="Sanchez J."/>
        </authorList>
    </citation>
    <scope>NUCLEOTIDE SEQUENCE</scope>
</reference>
<dbReference type="EMBL" id="AUZY01001418">
    <property type="protein sequence ID" value="EQD74918.1"/>
    <property type="molecule type" value="Genomic_DNA"/>
</dbReference>
<proteinExistence type="predicted"/>
<organism evidence="1">
    <name type="scientific">mine drainage metagenome</name>
    <dbReference type="NCBI Taxonomy" id="410659"/>
    <lineage>
        <taxon>unclassified sequences</taxon>
        <taxon>metagenomes</taxon>
        <taxon>ecological metagenomes</taxon>
    </lineage>
</organism>
<accession>T1C200</accession>
<sequence length="100" mass="11690">MKGTLIVFTIPRSKKGVSPSSYSRFYRKLYGYNNSSHYGKYHKRIPGFLDNYRYVKYANGVIVTRPEASEAIVEFLKNNQAEVHKWDVEISDHEQKELEA</sequence>
<evidence type="ECO:0000313" key="2">
    <source>
        <dbReference type="EMBL" id="EQD75630.1"/>
    </source>
</evidence>
<reference evidence="1" key="2">
    <citation type="journal article" date="2014" name="ISME J.">
        <title>Microbial stratification in low pH oxic and suboxic macroscopic growths along an acid mine drainage.</title>
        <authorList>
            <person name="Mendez-Garcia C."/>
            <person name="Mesa V."/>
            <person name="Sprenger R.R."/>
            <person name="Richter M."/>
            <person name="Diez M.S."/>
            <person name="Solano J."/>
            <person name="Bargiela R."/>
            <person name="Golyshina O.V."/>
            <person name="Manteca A."/>
            <person name="Ramos J.L."/>
            <person name="Gallego J.R."/>
            <person name="Llorente I."/>
            <person name="Martins Dos Santos V.A."/>
            <person name="Jensen O.N."/>
            <person name="Pelaez A.I."/>
            <person name="Sanchez J."/>
            <person name="Ferrer M."/>
        </authorList>
    </citation>
    <scope>NUCLEOTIDE SEQUENCE</scope>
</reference>